<reference evidence="3" key="1">
    <citation type="submission" date="2020-02" db="EMBL/GenBank/DDBJ databases">
        <title>Streptomyces sp. ASO4wet.</title>
        <authorList>
            <person name="Risdian C."/>
            <person name="Landwehr W."/>
            <person name="Schupp P."/>
            <person name="Wink J."/>
        </authorList>
    </citation>
    <scope>NUCLEOTIDE SEQUENCE [LARGE SCALE GENOMIC DNA]</scope>
    <source>
        <strain evidence="3">ASO4wet</strain>
    </source>
</reference>
<sequence>MTYTHPRRPCPVCRRLISTPAGKFARHDPPDRGGVRAFLVSCTGSLRDAPPGGEQPLLPPFEDGDRSDDGMVQEELFPEDR</sequence>
<evidence type="ECO:0000313" key="3">
    <source>
        <dbReference type="Proteomes" id="UP000595046"/>
    </source>
</evidence>
<evidence type="ECO:0000313" key="2">
    <source>
        <dbReference type="EMBL" id="QPP05403.1"/>
    </source>
</evidence>
<dbReference type="AlphaFoldDB" id="A0A7T1T2Y7"/>
<dbReference type="EMBL" id="CP048882">
    <property type="protein sequence ID" value="QPP05403.1"/>
    <property type="molecule type" value="Genomic_DNA"/>
</dbReference>
<gene>
    <name evidence="2" type="ORF">G4Z16_02240</name>
</gene>
<evidence type="ECO:0000256" key="1">
    <source>
        <dbReference type="SAM" id="MobiDB-lite"/>
    </source>
</evidence>
<name>A0A7T1T2Y7_9ACTN</name>
<accession>A0A7T1T2Y7</accession>
<feature type="region of interest" description="Disordered" evidence="1">
    <location>
        <begin position="46"/>
        <end position="81"/>
    </location>
</feature>
<keyword evidence="3" id="KW-1185">Reference proteome</keyword>
<dbReference type="KEGG" id="sbat:G4Z16_02240"/>
<dbReference type="Proteomes" id="UP000595046">
    <property type="component" value="Chromosome"/>
</dbReference>
<dbReference type="RefSeq" id="WP_197348915.1">
    <property type="nucleotide sequence ID" value="NZ_CP048882.1"/>
</dbReference>
<protein>
    <submittedName>
        <fullName evidence="2">Uncharacterized protein</fullName>
    </submittedName>
</protein>
<organism evidence="2 3">
    <name type="scientific">Streptomyces bathyalis</name>
    <dbReference type="NCBI Taxonomy" id="2710756"/>
    <lineage>
        <taxon>Bacteria</taxon>
        <taxon>Bacillati</taxon>
        <taxon>Actinomycetota</taxon>
        <taxon>Actinomycetes</taxon>
        <taxon>Kitasatosporales</taxon>
        <taxon>Streptomycetaceae</taxon>
        <taxon>Streptomyces</taxon>
    </lineage>
</organism>
<proteinExistence type="predicted"/>